<keyword evidence="2" id="KW-1185">Reference proteome</keyword>
<evidence type="ECO:0000313" key="1">
    <source>
        <dbReference type="EMBL" id="GBN11167.1"/>
    </source>
</evidence>
<gene>
    <name evidence="1" type="ORF">AVEN_240160_1</name>
</gene>
<dbReference type="Proteomes" id="UP000499080">
    <property type="component" value="Unassembled WGS sequence"/>
</dbReference>
<dbReference type="AlphaFoldDB" id="A0A4Y2LBG9"/>
<accession>A0A4Y2LBG9</accession>
<feature type="non-terminal residue" evidence="1">
    <location>
        <position position="1"/>
    </location>
</feature>
<protein>
    <submittedName>
        <fullName evidence="1">Uncharacterized protein</fullName>
    </submittedName>
</protein>
<reference evidence="1 2" key="1">
    <citation type="journal article" date="2019" name="Sci. Rep.">
        <title>Orb-weaving spider Araneus ventricosus genome elucidates the spidroin gene catalogue.</title>
        <authorList>
            <person name="Kono N."/>
            <person name="Nakamura H."/>
            <person name="Ohtoshi R."/>
            <person name="Moran D.A.P."/>
            <person name="Shinohara A."/>
            <person name="Yoshida Y."/>
            <person name="Fujiwara M."/>
            <person name="Mori M."/>
            <person name="Tomita M."/>
            <person name="Arakawa K."/>
        </authorList>
    </citation>
    <scope>NUCLEOTIDE SEQUENCE [LARGE SCALE GENOMIC DNA]</scope>
</reference>
<sequence>PVSEVEVPEVLFGFNRLRTELFSNLRYLGRVKSEQVFKRLMAQELDMLTVVTLLPTMVVERRNCPIDTRYLTISPECCYDVLNVPEHRKYIV</sequence>
<evidence type="ECO:0000313" key="2">
    <source>
        <dbReference type="Proteomes" id="UP000499080"/>
    </source>
</evidence>
<organism evidence="1 2">
    <name type="scientific">Araneus ventricosus</name>
    <name type="common">Orbweaver spider</name>
    <name type="synonym">Epeira ventricosa</name>
    <dbReference type="NCBI Taxonomy" id="182803"/>
    <lineage>
        <taxon>Eukaryota</taxon>
        <taxon>Metazoa</taxon>
        <taxon>Ecdysozoa</taxon>
        <taxon>Arthropoda</taxon>
        <taxon>Chelicerata</taxon>
        <taxon>Arachnida</taxon>
        <taxon>Araneae</taxon>
        <taxon>Araneomorphae</taxon>
        <taxon>Entelegynae</taxon>
        <taxon>Araneoidea</taxon>
        <taxon>Araneidae</taxon>
        <taxon>Araneus</taxon>
    </lineage>
</organism>
<comment type="caution">
    <text evidence="1">The sequence shown here is derived from an EMBL/GenBank/DDBJ whole genome shotgun (WGS) entry which is preliminary data.</text>
</comment>
<dbReference type="EMBL" id="BGPR01275968">
    <property type="protein sequence ID" value="GBN11167.1"/>
    <property type="molecule type" value="Genomic_DNA"/>
</dbReference>
<proteinExistence type="predicted"/>
<name>A0A4Y2LBG9_ARAVE</name>